<dbReference type="Pfam" id="PF13424">
    <property type="entry name" value="TPR_12"/>
    <property type="match status" value="4"/>
</dbReference>
<name>A0A8H3ECS7_9AGAM</name>
<dbReference type="InterPro" id="IPR027417">
    <property type="entry name" value="P-loop_NTPase"/>
</dbReference>
<dbReference type="Pfam" id="PF13374">
    <property type="entry name" value="TPR_10"/>
    <property type="match status" value="4"/>
</dbReference>
<dbReference type="InterPro" id="IPR053137">
    <property type="entry name" value="NLR-like"/>
</dbReference>
<feature type="domain" description="PNPLA" evidence="4">
    <location>
        <begin position="6"/>
        <end position="203"/>
    </location>
</feature>
<dbReference type="PROSITE" id="PS51635">
    <property type="entry name" value="PNPLA"/>
    <property type="match status" value="1"/>
</dbReference>
<gene>
    <name evidence="5" type="ORF">RDB_LOCUS193325</name>
</gene>
<dbReference type="Gene3D" id="1.25.40.10">
    <property type="entry name" value="Tetratricopeptide repeat domain"/>
    <property type="match status" value="4"/>
</dbReference>
<dbReference type="GO" id="GO:0046486">
    <property type="term" value="P:glycerolipid metabolic process"/>
    <property type="evidence" value="ECO:0007669"/>
    <property type="project" value="UniProtKB-ARBA"/>
</dbReference>
<dbReference type="SUPFAM" id="SSF52151">
    <property type="entry name" value="FabD/lysophospholipase-like"/>
    <property type="match status" value="1"/>
</dbReference>
<dbReference type="PRINTS" id="PR00381">
    <property type="entry name" value="KINESINLIGHT"/>
</dbReference>
<dbReference type="Gene3D" id="3.40.1090.10">
    <property type="entry name" value="Cytosolic phospholipase A2 catalytic domain"/>
    <property type="match status" value="1"/>
</dbReference>
<evidence type="ECO:0000256" key="3">
    <source>
        <dbReference type="SAM" id="MobiDB-lite"/>
    </source>
</evidence>
<dbReference type="InterPro" id="IPR002641">
    <property type="entry name" value="PNPLA_dom"/>
</dbReference>
<protein>
    <recommendedName>
        <fullName evidence="4">PNPLA domain-containing protein</fullName>
    </recommendedName>
</protein>
<dbReference type="Proteomes" id="UP000663827">
    <property type="component" value="Unassembled WGS sequence"/>
</dbReference>
<dbReference type="EMBL" id="CAJNJQ010006669">
    <property type="protein sequence ID" value="CAE7234226.1"/>
    <property type="molecule type" value="Genomic_DNA"/>
</dbReference>
<dbReference type="NCBIfam" id="NF040586">
    <property type="entry name" value="FxSxx_TPR"/>
    <property type="match status" value="1"/>
</dbReference>
<feature type="short sequence motif" description="GXGXXG" evidence="2">
    <location>
        <begin position="10"/>
        <end position="15"/>
    </location>
</feature>
<dbReference type="InterPro" id="IPR016035">
    <property type="entry name" value="Acyl_Trfase/lysoPLipase"/>
</dbReference>
<keyword evidence="1" id="KW-0443">Lipid metabolism</keyword>
<evidence type="ECO:0000256" key="1">
    <source>
        <dbReference type="ARBA" id="ARBA00023098"/>
    </source>
</evidence>
<proteinExistence type="predicted"/>
<dbReference type="Pfam" id="PF00931">
    <property type="entry name" value="NB-ARC"/>
    <property type="match status" value="1"/>
</dbReference>
<reference evidence="5" key="1">
    <citation type="submission" date="2021-01" db="EMBL/GenBank/DDBJ databases">
        <authorList>
            <person name="Kaushik A."/>
        </authorList>
    </citation>
    <scope>NUCLEOTIDE SEQUENCE</scope>
    <source>
        <strain evidence="5">AG5</strain>
    </source>
</reference>
<organism evidence="5 6">
    <name type="scientific">Rhizoctonia solani</name>
    <dbReference type="NCBI Taxonomy" id="456999"/>
    <lineage>
        <taxon>Eukaryota</taxon>
        <taxon>Fungi</taxon>
        <taxon>Dikarya</taxon>
        <taxon>Basidiomycota</taxon>
        <taxon>Agaricomycotina</taxon>
        <taxon>Agaricomycetes</taxon>
        <taxon>Cantharellales</taxon>
        <taxon>Ceratobasidiaceae</taxon>
        <taxon>Rhizoctonia</taxon>
    </lineage>
</organism>
<feature type="region of interest" description="Disordered" evidence="3">
    <location>
        <begin position="1359"/>
        <end position="1380"/>
    </location>
</feature>
<dbReference type="GO" id="GO:0043531">
    <property type="term" value="F:ADP binding"/>
    <property type="evidence" value="ECO:0007669"/>
    <property type="project" value="InterPro"/>
</dbReference>
<feature type="compositionally biased region" description="Low complexity" evidence="3">
    <location>
        <begin position="1370"/>
        <end position="1380"/>
    </location>
</feature>
<comment type="caution">
    <text evidence="2">Lacks conserved residue(s) required for the propagation of feature annotation.</text>
</comment>
<dbReference type="Pfam" id="PF01734">
    <property type="entry name" value="Patatin"/>
    <property type="match status" value="1"/>
</dbReference>
<evidence type="ECO:0000256" key="2">
    <source>
        <dbReference type="PROSITE-ProRule" id="PRU01161"/>
    </source>
</evidence>
<dbReference type="InterPro" id="IPR011990">
    <property type="entry name" value="TPR-like_helical_dom_sf"/>
</dbReference>
<dbReference type="PANTHER" id="PTHR46082">
    <property type="entry name" value="ATP/GTP-BINDING PROTEIN-RELATED"/>
    <property type="match status" value="1"/>
</dbReference>
<sequence length="1380" mass="155518">MADNDTAEDGGGVRGLSSLIILREMMRRIEYARAINVNPYEHFDVIAGTGTGGISACMLGRLQMPIDKAISEYVKFVEDAFREKKRSGPTMYKRTKLQEALKALVRETTGNEAEMMRKGQAVNECKTVVFAMARHNLNAGLPVMFRSYAVPTNPGPECTISNALYATMAHPDLFKSIDIVHSGVSQSYVSGEIGCSNPLTHVLTEIKRVYPDRHVACIVSIGAGHPSTIHIPDPNRWYQWYRTQDVTVTKDMAMDSERVAEEVGLRFQGRGGVYFRFNVDQGMQNMKGGSWERLGEATQHTEAYLQKHETNQKLDEAVRASVERREAVSTTQAAGQLSGFMEATKQTTGFKYCPAPTSFYTGREDEKEKVVACITGGKDERRVCVVYGLGGVGKTQLALSVIERTWHEWDYIFYIDASSSEALEKSLKELAKTRDIGQSYKDAIRWLESCSERWLVVFDNADNPYTNVRQYLPARGRGGSVIITTRLSDLARLAVGPGSICHLSSMSPEDGASLLVKITCSGNQPISDKDTEAAKKLVKDFGCLALAIVHAGAFIAHSPSMTIVKYRSLFLSQHQRMLEVYRELPAMAKLDEREDTVYTTWRMNYERLKPESRELLWLIAYLHYDGIAEEIFKRAAKNLHSKIYSLPPTNLEIQAQEHVQQYLSRFIGSGTSWDTVKFVGVMADLTSYSLIDFDQINQTYRVHVLVHDWAKTIVPYTPELAIQCTATVLSLSIDQERDAESLAFKRKLGLHVTSVLTHSPELGANHDKSFREVYLCIGKWIQSGKLEQKLPDSAQRELGGYSIKIGSAVHGISLAYREMDHWDETLLLQTHAVEANKGLLGEEHPNTLASMNKLSSLYSDMGRYHDAEQMQAEVLDICKRVLGEEHQDTLISMSNIASMYSDLGRHNEAEKLKVQVLDIQKRVLGEEHPDTLASMNSLASTYSDLGRYHDAEQLGIQVLDIRKRVLGEEHPDTLISMNNLASTYSDLGRYSEAEQLQVEVLDICRRILGEEHPDTLVSMSNLVSTYSHMGRHNETEQLQVQVLDMRKRVLGGEHPETLASMSNLASIYLDLGRYHEAEKMGVEVLDILKRVLGGEHPDTLISMSNLALTYSYLGRYHQAEQLQVEVLVLRRRILGEEHPSTLMSMNNLVSTYSHLGRYNEAEQLQVEVLVLRMRILGEEHPDTLISMNNLASTYLDRGRYSEAEQLQVEVLGLRRRILGEEHPDTLISMNKIASIYSHLGRYNEAENLQVRVLDLRKRVLGEEHPDTLKSMNKLASIYSYLGRHNEAEQLQVQVLDLCKRILGEEHPETATSMSDLASTYSDLGRWAEAEGLFHKAIIVAERTFGNTHPQTQQYHQNLESMQTRRDRETQQAAQTVTEAT</sequence>
<evidence type="ECO:0000313" key="5">
    <source>
        <dbReference type="EMBL" id="CAE7234226.1"/>
    </source>
</evidence>
<evidence type="ECO:0000313" key="6">
    <source>
        <dbReference type="Proteomes" id="UP000663827"/>
    </source>
</evidence>
<dbReference type="SMART" id="SM00028">
    <property type="entry name" value="TPR"/>
    <property type="match status" value="10"/>
</dbReference>
<accession>A0A8H3ECS7</accession>
<evidence type="ECO:0000259" key="4">
    <source>
        <dbReference type="PROSITE" id="PS51635"/>
    </source>
</evidence>
<dbReference type="InterPro" id="IPR002182">
    <property type="entry name" value="NB-ARC"/>
</dbReference>
<dbReference type="PANTHER" id="PTHR46082:SF11">
    <property type="entry name" value="AAA+ ATPASE DOMAIN-CONTAINING PROTEIN-RELATED"/>
    <property type="match status" value="1"/>
</dbReference>
<dbReference type="InterPro" id="IPR019734">
    <property type="entry name" value="TPR_rpt"/>
</dbReference>
<dbReference type="SUPFAM" id="SSF52540">
    <property type="entry name" value="P-loop containing nucleoside triphosphate hydrolases"/>
    <property type="match status" value="1"/>
</dbReference>
<comment type="caution">
    <text evidence="5">The sequence shown here is derived from an EMBL/GenBank/DDBJ whole genome shotgun (WGS) entry which is preliminary data.</text>
</comment>
<dbReference type="Gene3D" id="3.40.50.300">
    <property type="entry name" value="P-loop containing nucleotide triphosphate hydrolases"/>
    <property type="match status" value="1"/>
</dbReference>
<dbReference type="SUPFAM" id="SSF48452">
    <property type="entry name" value="TPR-like"/>
    <property type="match status" value="4"/>
</dbReference>